<evidence type="ECO:0000256" key="5">
    <source>
        <dbReference type="ARBA" id="ARBA00023163"/>
    </source>
</evidence>
<comment type="caution">
    <text evidence="9">The sequence shown here is derived from an EMBL/GenBank/DDBJ whole genome shotgun (WGS) entry which is preliminary data.</text>
</comment>
<keyword evidence="3 7" id="KW-0805">Transcription regulation</keyword>
<organism evidence="9 10">
    <name type="scientific">Trapa incisa</name>
    <dbReference type="NCBI Taxonomy" id="236973"/>
    <lineage>
        <taxon>Eukaryota</taxon>
        <taxon>Viridiplantae</taxon>
        <taxon>Streptophyta</taxon>
        <taxon>Embryophyta</taxon>
        <taxon>Tracheophyta</taxon>
        <taxon>Spermatophyta</taxon>
        <taxon>Magnoliopsida</taxon>
        <taxon>eudicotyledons</taxon>
        <taxon>Gunneridae</taxon>
        <taxon>Pentapetalae</taxon>
        <taxon>rosids</taxon>
        <taxon>malvids</taxon>
        <taxon>Myrtales</taxon>
        <taxon>Lythraceae</taxon>
        <taxon>Trapa</taxon>
    </lineage>
</organism>
<dbReference type="InterPro" id="IPR010409">
    <property type="entry name" value="GAGA-bd_tscrpt_act"/>
</dbReference>
<evidence type="ECO:0000256" key="2">
    <source>
        <dbReference type="ARBA" id="ARBA00007911"/>
    </source>
</evidence>
<feature type="compositionally biased region" description="Polar residues" evidence="8">
    <location>
        <begin position="1"/>
        <end position="15"/>
    </location>
</feature>
<reference evidence="9 10" key="1">
    <citation type="journal article" date="2023" name="Hortic Res">
        <title>Pangenome of water caltrop reveals structural variations and asymmetric subgenome divergence after allopolyploidization.</title>
        <authorList>
            <person name="Zhang X."/>
            <person name="Chen Y."/>
            <person name="Wang L."/>
            <person name="Yuan Y."/>
            <person name="Fang M."/>
            <person name="Shi L."/>
            <person name="Lu R."/>
            <person name="Comes H.P."/>
            <person name="Ma Y."/>
            <person name="Chen Y."/>
            <person name="Huang G."/>
            <person name="Zhou Y."/>
            <person name="Zheng Z."/>
            <person name="Qiu Y."/>
        </authorList>
    </citation>
    <scope>NUCLEOTIDE SEQUENCE [LARGE SCALE GENOMIC DNA]</scope>
    <source>
        <tissue evidence="9">Roots</tissue>
    </source>
</reference>
<dbReference type="Pfam" id="PF06217">
    <property type="entry name" value="GAGA_bind"/>
    <property type="match status" value="1"/>
</dbReference>
<proteinExistence type="inferred from homology"/>
<dbReference type="GO" id="GO:0003700">
    <property type="term" value="F:DNA-binding transcription factor activity"/>
    <property type="evidence" value="ECO:0007669"/>
    <property type="project" value="UniProtKB-UniRule"/>
</dbReference>
<accession>A0AAN7JVF5</accession>
<evidence type="ECO:0000313" key="9">
    <source>
        <dbReference type="EMBL" id="KAK4753445.1"/>
    </source>
</evidence>
<dbReference type="AlphaFoldDB" id="A0AAN7JVF5"/>
<keyword evidence="10" id="KW-1185">Reference proteome</keyword>
<protein>
    <recommendedName>
        <fullName evidence="7">GAGA-binding transcriptional activator</fullName>
    </recommendedName>
</protein>
<sequence length="156" mass="17088">MSPVTSASAKSGQGNKRTRKREPSSTKNAKKREKEDPDRMINKGNAMPESDLGLNQIAFHQTMVHPPFCSCTGVPRQCYKWGSGGWQSSCCTTMMSMYPLPVVPNKKRARVGGRKIRVAGLFPSSSTVLQQRAMTSQVLLTSRITGLSTAPTRISQ</sequence>
<dbReference type="Proteomes" id="UP001345219">
    <property type="component" value="Chromosome 16"/>
</dbReference>
<keyword evidence="6 7" id="KW-0539">Nucleus</keyword>
<dbReference type="GO" id="GO:0005634">
    <property type="term" value="C:nucleus"/>
    <property type="evidence" value="ECO:0007669"/>
    <property type="project" value="UniProtKB-SubCell"/>
</dbReference>
<comment type="similarity">
    <text evidence="2 7">Belongs to the BBR/BPC family.</text>
</comment>
<evidence type="ECO:0000256" key="3">
    <source>
        <dbReference type="ARBA" id="ARBA00023015"/>
    </source>
</evidence>
<dbReference type="GO" id="GO:0043565">
    <property type="term" value="F:sequence-specific DNA binding"/>
    <property type="evidence" value="ECO:0007669"/>
    <property type="project" value="TreeGrafter"/>
</dbReference>
<evidence type="ECO:0000256" key="8">
    <source>
        <dbReference type="SAM" id="MobiDB-lite"/>
    </source>
</evidence>
<comment type="function">
    <text evidence="7">Transcriptional regulator that specifically binds to GA-rich elements (GAGA-repeats) present in regulatory sequences of genes involved in developmental processes.</text>
</comment>
<dbReference type="SMART" id="SM01226">
    <property type="entry name" value="GAGA_bind"/>
    <property type="match status" value="1"/>
</dbReference>
<evidence type="ECO:0000256" key="1">
    <source>
        <dbReference type="ARBA" id="ARBA00004123"/>
    </source>
</evidence>
<evidence type="ECO:0000256" key="7">
    <source>
        <dbReference type="RuleBase" id="RU367160"/>
    </source>
</evidence>
<dbReference type="PANTHER" id="PTHR31421:SF2">
    <property type="entry name" value="PROTEIN BASIC PENTACYSTEINE6"/>
    <property type="match status" value="1"/>
</dbReference>
<feature type="compositionally biased region" description="Basic and acidic residues" evidence="8">
    <location>
        <begin position="32"/>
        <end position="41"/>
    </location>
</feature>
<dbReference type="EMBL" id="JAXIOK010000016">
    <property type="protein sequence ID" value="KAK4753445.1"/>
    <property type="molecule type" value="Genomic_DNA"/>
</dbReference>
<keyword evidence="4 7" id="KW-0238">DNA-binding</keyword>
<dbReference type="PANTHER" id="PTHR31421">
    <property type="entry name" value="PROTEIN BASIC PENTACYSTEINE3"/>
    <property type="match status" value="1"/>
</dbReference>
<comment type="subcellular location">
    <subcellularLocation>
        <location evidence="1 7">Nucleus</location>
    </subcellularLocation>
</comment>
<keyword evidence="5 7" id="KW-0804">Transcription</keyword>
<gene>
    <name evidence="9" type="ORF">SAY87_022243</name>
</gene>
<feature type="region of interest" description="Disordered" evidence="8">
    <location>
        <begin position="1"/>
        <end position="49"/>
    </location>
</feature>
<evidence type="ECO:0000256" key="4">
    <source>
        <dbReference type="ARBA" id="ARBA00023125"/>
    </source>
</evidence>
<evidence type="ECO:0000256" key="6">
    <source>
        <dbReference type="ARBA" id="ARBA00023242"/>
    </source>
</evidence>
<name>A0AAN7JVF5_9MYRT</name>
<dbReference type="GO" id="GO:0009723">
    <property type="term" value="P:response to ethylene"/>
    <property type="evidence" value="ECO:0007669"/>
    <property type="project" value="TreeGrafter"/>
</dbReference>
<evidence type="ECO:0000313" key="10">
    <source>
        <dbReference type="Proteomes" id="UP001345219"/>
    </source>
</evidence>